<sequence>MEKINFIVVFIEGLVSFLSPCVLPILPIYLSMLSNSSIENLNQGRFTKSSLFRNTLLFTLGISTTFFILGSSVNALSSFFNDYKYMVMMIGGIITIIMGLFYMDSIKSNFLNREKRFEFKSKEMNIWTSFLLGFTFSFGWTPCIGPILASVLIMSSNADSTVISYLLIIVYTLGFILPFLLVALFYNKLVKSIDKLKMHMDKIKKIGGIIIVISGMVMFSNGIKAKREAEWIKSQNKTEISQSSESETGTNSDQEQKIEALDFTLYDQYGKEHKLSDYRGKTVFLNFWATWCPPCRGEMPHIEDLYKEYGQNSKDVIILGVASPNVGKEGDKQYIEDFLKENKYTFPVVFDDGGMLSYQYGFTSLPSTLIIDENGYVTKYVPGAMNKSTMKSLIESDN</sequence>
<evidence type="ECO:0000256" key="6">
    <source>
        <dbReference type="ARBA" id="ARBA00022989"/>
    </source>
</evidence>
<evidence type="ECO:0000256" key="5">
    <source>
        <dbReference type="ARBA" id="ARBA00022748"/>
    </source>
</evidence>
<dbReference type="EMBL" id="CP117523">
    <property type="protein sequence ID" value="WWD84981.1"/>
    <property type="molecule type" value="Genomic_DNA"/>
</dbReference>
<reference evidence="10 11" key="1">
    <citation type="journal article" date="2023" name="PLoS ONE">
        <title>Genome-based metabolic and phylogenomic analysis of three Terrisporobacter species.</title>
        <authorList>
            <person name="Boer T."/>
            <person name="Bengelsdorf F.R."/>
            <person name="Bomeke M."/>
            <person name="Daniel R."/>
            <person name="Poehlein A."/>
        </authorList>
    </citation>
    <scope>NUCLEOTIDE SEQUENCE [LARGE SCALE GENOMIC DNA]</scope>
    <source>
        <strain evidence="10 11">DSM 1288</strain>
    </source>
</reference>
<evidence type="ECO:0000256" key="7">
    <source>
        <dbReference type="ARBA" id="ARBA00023136"/>
    </source>
</evidence>
<comment type="similarity">
    <text evidence="2">Belongs to the DsbD family.</text>
</comment>
<evidence type="ECO:0000259" key="9">
    <source>
        <dbReference type="PROSITE" id="PS51352"/>
    </source>
</evidence>
<dbReference type="SUPFAM" id="SSF52833">
    <property type="entry name" value="Thioredoxin-like"/>
    <property type="match status" value="1"/>
</dbReference>
<dbReference type="InterPro" id="IPR017937">
    <property type="entry name" value="Thioredoxin_CS"/>
</dbReference>
<dbReference type="InterPro" id="IPR013740">
    <property type="entry name" value="Redoxin"/>
</dbReference>
<evidence type="ECO:0000256" key="8">
    <source>
        <dbReference type="SAM" id="Phobius"/>
    </source>
</evidence>
<evidence type="ECO:0000256" key="2">
    <source>
        <dbReference type="ARBA" id="ARBA00006143"/>
    </source>
</evidence>
<keyword evidence="4 8" id="KW-0812">Transmembrane</keyword>
<feature type="transmembrane region" description="Helical" evidence="8">
    <location>
        <begin position="124"/>
        <end position="153"/>
    </location>
</feature>
<name>A0ABZ2EZV2_9FIRM</name>
<feature type="transmembrane region" description="Helical" evidence="8">
    <location>
        <begin position="51"/>
        <end position="73"/>
    </location>
</feature>
<dbReference type="InterPro" id="IPR013766">
    <property type="entry name" value="Thioredoxin_domain"/>
</dbReference>
<dbReference type="RefSeq" id="WP_018591627.1">
    <property type="nucleotide sequence ID" value="NZ_CP117523.1"/>
</dbReference>
<feature type="transmembrane region" description="Helical" evidence="8">
    <location>
        <begin position="6"/>
        <end position="30"/>
    </location>
</feature>
<dbReference type="PROSITE" id="PS51352">
    <property type="entry name" value="THIOREDOXIN_2"/>
    <property type="match status" value="1"/>
</dbReference>
<keyword evidence="3" id="KW-1003">Cell membrane</keyword>
<gene>
    <name evidence="10" type="primary">resA_2</name>
    <name evidence="10" type="ORF">TEGL_34270</name>
</gene>
<dbReference type="InterPro" id="IPR051790">
    <property type="entry name" value="Cytochrome_c-biogenesis_DsbD"/>
</dbReference>
<evidence type="ECO:0000313" key="11">
    <source>
        <dbReference type="Proteomes" id="UP001348492"/>
    </source>
</evidence>
<organism evidence="10 11">
    <name type="scientific">Terrisporobacter glycolicus ATCC 14880 = DSM 1288</name>
    <dbReference type="NCBI Taxonomy" id="1121315"/>
    <lineage>
        <taxon>Bacteria</taxon>
        <taxon>Bacillati</taxon>
        <taxon>Bacillota</taxon>
        <taxon>Clostridia</taxon>
        <taxon>Peptostreptococcales</taxon>
        <taxon>Peptostreptococcaceae</taxon>
        <taxon>Terrisporobacter</taxon>
    </lineage>
</organism>
<accession>A0ABZ2EZV2</accession>
<dbReference type="PANTHER" id="PTHR31272">
    <property type="entry name" value="CYTOCHROME C-TYPE BIOGENESIS PROTEIN HI_1454-RELATED"/>
    <property type="match status" value="1"/>
</dbReference>
<keyword evidence="5" id="KW-0201">Cytochrome c-type biogenesis</keyword>
<dbReference type="Proteomes" id="UP001348492">
    <property type="component" value="Chromosome"/>
</dbReference>
<proteinExistence type="inferred from homology"/>
<dbReference type="PANTHER" id="PTHR31272:SF4">
    <property type="entry name" value="CYTOCHROME C-TYPE BIOGENESIS PROTEIN HI_1454-RELATED"/>
    <property type="match status" value="1"/>
</dbReference>
<dbReference type="CDD" id="cd02966">
    <property type="entry name" value="TlpA_like_family"/>
    <property type="match status" value="1"/>
</dbReference>
<keyword evidence="7 8" id="KW-0472">Membrane</keyword>
<evidence type="ECO:0000313" key="10">
    <source>
        <dbReference type="EMBL" id="WWD84981.1"/>
    </source>
</evidence>
<evidence type="ECO:0000256" key="3">
    <source>
        <dbReference type="ARBA" id="ARBA00022475"/>
    </source>
</evidence>
<keyword evidence="11" id="KW-1185">Reference proteome</keyword>
<dbReference type="Pfam" id="PF08534">
    <property type="entry name" value="Redoxin"/>
    <property type="match status" value="1"/>
</dbReference>
<dbReference type="InterPro" id="IPR003834">
    <property type="entry name" value="Cyt_c_assmbl_TM_dom"/>
</dbReference>
<protein>
    <submittedName>
        <fullName evidence="10">Thiol-disulfide oxidoreductase ResA</fullName>
    </submittedName>
</protein>
<feature type="domain" description="Thioredoxin" evidence="9">
    <location>
        <begin position="254"/>
        <end position="398"/>
    </location>
</feature>
<evidence type="ECO:0000256" key="4">
    <source>
        <dbReference type="ARBA" id="ARBA00022692"/>
    </source>
</evidence>
<keyword evidence="6 8" id="KW-1133">Transmembrane helix</keyword>
<dbReference type="Pfam" id="PF02683">
    <property type="entry name" value="DsbD_TM"/>
    <property type="match status" value="1"/>
</dbReference>
<dbReference type="InterPro" id="IPR036249">
    <property type="entry name" value="Thioredoxin-like_sf"/>
</dbReference>
<feature type="transmembrane region" description="Helical" evidence="8">
    <location>
        <begin position="85"/>
        <end position="103"/>
    </location>
</feature>
<feature type="transmembrane region" description="Helical" evidence="8">
    <location>
        <begin position="206"/>
        <end position="223"/>
    </location>
</feature>
<evidence type="ECO:0000256" key="1">
    <source>
        <dbReference type="ARBA" id="ARBA00004651"/>
    </source>
</evidence>
<comment type="subcellular location">
    <subcellularLocation>
        <location evidence="1">Cell membrane</location>
        <topology evidence="1">Multi-pass membrane protein</topology>
    </subcellularLocation>
</comment>
<dbReference type="Gene3D" id="3.40.30.10">
    <property type="entry name" value="Glutaredoxin"/>
    <property type="match status" value="1"/>
</dbReference>
<dbReference type="PROSITE" id="PS00194">
    <property type="entry name" value="THIOREDOXIN_1"/>
    <property type="match status" value="1"/>
</dbReference>
<feature type="transmembrane region" description="Helical" evidence="8">
    <location>
        <begin position="165"/>
        <end position="186"/>
    </location>
</feature>